<evidence type="ECO:0000256" key="1">
    <source>
        <dbReference type="ARBA" id="ARBA00023002"/>
    </source>
</evidence>
<dbReference type="InterPro" id="IPR009100">
    <property type="entry name" value="AcylCoA_DH/oxidase_NM_dom_sf"/>
</dbReference>
<evidence type="ECO:0000259" key="3">
    <source>
        <dbReference type="Pfam" id="PF02771"/>
    </source>
</evidence>
<dbReference type="InterPro" id="IPR006089">
    <property type="entry name" value="Acyl-CoA_DH_CS"/>
</dbReference>
<dbReference type="Pfam" id="PF02770">
    <property type="entry name" value="Acyl-CoA_dh_M"/>
    <property type="match status" value="1"/>
</dbReference>
<dbReference type="InterPro" id="IPR037069">
    <property type="entry name" value="AcylCoA_DH/ox_N_sf"/>
</dbReference>
<dbReference type="Gene3D" id="2.40.110.10">
    <property type="entry name" value="Butyryl-CoA Dehydrogenase, subunit A, domain 2"/>
    <property type="match status" value="1"/>
</dbReference>
<dbReference type="InterPro" id="IPR046373">
    <property type="entry name" value="Acyl-CoA_Oxase/DH_mid-dom_sf"/>
</dbReference>
<dbReference type="PROSITE" id="PS00072">
    <property type="entry name" value="ACYL_COA_DH_1"/>
    <property type="match status" value="1"/>
</dbReference>
<name>A0ABZ3GDN9_ACHDE</name>
<keyword evidence="5" id="KW-1185">Reference proteome</keyword>
<evidence type="ECO:0000313" key="4">
    <source>
        <dbReference type="EMBL" id="XAN18757.1"/>
    </source>
</evidence>
<dbReference type="RefSeq" id="WP_300567924.1">
    <property type="nucleotide sequence ID" value="NZ_CP154792.1"/>
</dbReference>
<dbReference type="InterPro" id="IPR006091">
    <property type="entry name" value="Acyl-CoA_Oxase/DH_mid-dom"/>
</dbReference>
<organism evidence="4 5">
    <name type="scientific">Achromobacter denitrificans</name>
    <name type="common">Alcaligenes denitrificans</name>
    <dbReference type="NCBI Taxonomy" id="32002"/>
    <lineage>
        <taxon>Bacteria</taxon>
        <taxon>Pseudomonadati</taxon>
        <taxon>Pseudomonadota</taxon>
        <taxon>Betaproteobacteria</taxon>
        <taxon>Burkholderiales</taxon>
        <taxon>Alcaligenaceae</taxon>
        <taxon>Achromobacter</taxon>
    </lineage>
</organism>
<reference evidence="4 5" key="1">
    <citation type="submission" date="2024-05" db="EMBL/GenBank/DDBJ databases">
        <title>Achromobacter denitrificans. BP1, complete genome.</title>
        <authorList>
            <person name="Zhang B."/>
        </authorList>
    </citation>
    <scope>NUCLEOTIDE SEQUENCE [LARGE SCALE GENOMIC DNA]</scope>
    <source>
        <strain evidence="4 5">BP1</strain>
    </source>
</reference>
<dbReference type="InterPro" id="IPR052161">
    <property type="entry name" value="Mycobact_Acyl-CoA_DH"/>
</dbReference>
<dbReference type="Gene3D" id="1.10.540.10">
    <property type="entry name" value="Acyl-CoA dehydrogenase/oxidase, N-terminal domain"/>
    <property type="match status" value="1"/>
</dbReference>
<proteinExistence type="predicted"/>
<sequence length="389" mass="42056">MNNLLSAFRFAALPAGTNPFRAEVKAFLQSSLEPMPADIRARSWMGFNAAFSKKLAARGWVGVTLPARYGGASLDAFSRFVLVEELLAAGAPVSAHWIADRQSGPLILKFGTEAQRQFYLPKICAAEAFFCIGMSEPNAGSDLASVGTRATRCQIDGSSGWRLNGRKIWTTNAQHCHYMIALVRSSGEPQDRQQGLSQFIVDLALPGVTVRPIRDLAGDAHFSEVFFDNVLLADDALIGNEGSGWAQVNAELAFERSGPERVYSSIVLLEHWITCLRRSPHASAHAATIGRFATHLATLRNMSIAVTAKLVNGESPLVEAALVKDIGTEFEQSIPVVIEAAIAMDPDAPVDAELYRAVAYVSQVAPTYSLRGGTREILRGMIARGLGLR</sequence>
<evidence type="ECO:0000313" key="5">
    <source>
        <dbReference type="Proteomes" id="UP001446337"/>
    </source>
</evidence>
<dbReference type="Gene3D" id="1.20.140.10">
    <property type="entry name" value="Butyryl-CoA Dehydrogenase, subunit A, domain 3"/>
    <property type="match status" value="1"/>
</dbReference>
<dbReference type="InterPro" id="IPR013786">
    <property type="entry name" value="AcylCoA_DH/ox_N"/>
</dbReference>
<dbReference type="SUPFAM" id="SSF56645">
    <property type="entry name" value="Acyl-CoA dehydrogenase NM domain-like"/>
    <property type="match status" value="1"/>
</dbReference>
<gene>
    <name evidence="4" type="ORF">AAIK43_12120</name>
</gene>
<keyword evidence="1" id="KW-0560">Oxidoreductase</keyword>
<dbReference type="Pfam" id="PF02771">
    <property type="entry name" value="Acyl-CoA_dh_N"/>
    <property type="match status" value="1"/>
</dbReference>
<accession>A0ABZ3GDN9</accession>
<feature type="domain" description="Acyl-CoA oxidase/dehydrogenase middle" evidence="2">
    <location>
        <begin position="131"/>
        <end position="230"/>
    </location>
</feature>
<dbReference type="PANTHER" id="PTHR43292">
    <property type="entry name" value="ACYL-COA DEHYDROGENASE"/>
    <property type="match status" value="1"/>
</dbReference>
<dbReference type="Proteomes" id="UP001446337">
    <property type="component" value="Chromosome"/>
</dbReference>
<dbReference type="PANTHER" id="PTHR43292:SF4">
    <property type="entry name" value="ACYL-COA DEHYDROGENASE FADE34"/>
    <property type="match status" value="1"/>
</dbReference>
<protein>
    <submittedName>
        <fullName evidence="4">Acyl-CoA dehydrogenase family protein</fullName>
    </submittedName>
</protein>
<feature type="domain" description="Acyl-CoA dehydrogenase/oxidase N-terminal" evidence="3">
    <location>
        <begin position="20"/>
        <end position="127"/>
    </location>
</feature>
<dbReference type="EMBL" id="CP154792">
    <property type="protein sequence ID" value="XAN18757.1"/>
    <property type="molecule type" value="Genomic_DNA"/>
</dbReference>
<evidence type="ECO:0000259" key="2">
    <source>
        <dbReference type="Pfam" id="PF02770"/>
    </source>
</evidence>